<evidence type="ECO:0000313" key="1">
    <source>
        <dbReference type="EMBL" id="QHU28927.1"/>
    </source>
</evidence>
<reference evidence="1" key="1">
    <citation type="journal article" date="2020" name="Nature">
        <title>Giant virus diversity and host interactions through global metagenomics.</title>
        <authorList>
            <person name="Schulz F."/>
            <person name="Roux S."/>
            <person name="Paez-Espino D."/>
            <person name="Jungbluth S."/>
            <person name="Walsh D.A."/>
            <person name="Denef V.J."/>
            <person name="McMahon K.D."/>
            <person name="Konstantinidis K.T."/>
            <person name="Eloe-Fadrosh E.A."/>
            <person name="Kyrpides N.C."/>
            <person name="Woyke T."/>
        </authorList>
    </citation>
    <scope>NUCLEOTIDE SEQUENCE</scope>
    <source>
        <strain evidence="1">GVMAG-M-3300027791-30</strain>
    </source>
</reference>
<accession>A0A6C0LEQ3</accession>
<organism evidence="1">
    <name type="scientific">viral metagenome</name>
    <dbReference type="NCBI Taxonomy" id="1070528"/>
    <lineage>
        <taxon>unclassified sequences</taxon>
        <taxon>metagenomes</taxon>
        <taxon>organismal metagenomes</taxon>
    </lineage>
</organism>
<dbReference type="EMBL" id="MN740476">
    <property type="protein sequence ID" value="QHU28927.1"/>
    <property type="molecule type" value="Genomic_DNA"/>
</dbReference>
<protein>
    <submittedName>
        <fullName evidence="1">Uncharacterized protein</fullName>
    </submittedName>
</protein>
<dbReference type="AlphaFoldDB" id="A0A6C0LEQ3"/>
<name>A0A6C0LEQ3_9ZZZZ</name>
<sequence length="134" mass="15393">MSNKYNQFTQDTIDKYSNYMITSQRFRTPPFEWSGGIFQRFKPISGDFPIGNNFLGNMECVNNQSGRGFYANPCGYWDNSNEQFNPGTTLPNNEKFNMNGTLFPVGKISNDVMTNPNNRVVFGYARIGEEVRNR</sequence>
<proteinExistence type="predicted"/>